<keyword evidence="3" id="KW-0813">Transport</keyword>
<feature type="transmembrane region" description="Helical" evidence="8">
    <location>
        <begin position="50"/>
        <end position="68"/>
    </location>
</feature>
<dbReference type="InterPro" id="IPR027470">
    <property type="entry name" value="Cation_efflux_CTD"/>
</dbReference>
<feature type="transmembrane region" description="Helical" evidence="8">
    <location>
        <begin position="89"/>
        <end position="111"/>
    </location>
</feature>
<comment type="similarity">
    <text evidence="2">Belongs to the cation diffusion facilitator (CDF) transporter (TC 2.A.4) family. SLC30A subfamily.</text>
</comment>
<dbReference type="InterPro" id="IPR027469">
    <property type="entry name" value="Cation_efflux_TMD_sf"/>
</dbReference>
<reference evidence="11 12" key="1">
    <citation type="submission" date="2013-09" db="EMBL/GenBank/DDBJ databases">
        <title>Complete genome sequence of Corynebacterium doosanense CAU 212(T) (=DSM 45436(T)), isolated from activated sludge.</title>
        <authorList>
            <person name="Schaffert L."/>
            <person name="Albersmeier A."/>
            <person name="Kalinowski J."/>
            <person name="Ruckert C."/>
        </authorList>
    </citation>
    <scope>NUCLEOTIDE SEQUENCE [LARGE SCALE GENOMIC DNA]</scope>
    <source>
        <strain evidence="11 12">CAU 212</strain>
    </source>
</reference>
<evidence type="ECO:0000256" key="7">
    <source>
        <dbReference type="ARBA" id="ARBA00023136"/>
    </source>
</evidence>
<accession>A0A097IFL7</accession>
<dbReference type="Gene3D" id="1.20.1510.10">
    <property type="entry name" value="Cation efflux protein transmembrane domain"/>
    <property type="match status" value="1"/>
</dbReference>
<dbReference type="Pfam" id="PF16916">
    <property type="entry name" value="ZT_dimer"/>
    <property type="match status" value="1"/>
</dbReference>
<evidence type="ECO:0000256" key="3">
    <source>
        <dbReference type="ARBA" id="ARBA00022448"/>
    </source>
</evidence>
<evidence type="ECO:0000256" key="4">
    <source>
        <dbReference type="ARBA" id="ARBA00022692"/>
    </source>
</evidence>
<dbReference type="Proteomes" id="UP000029914">
    <property type="component" value="Chromosome"/>
</dbReference>
<gene>
    <name evidence="11" type="ORF">CDOO_06350</name>
</gene>
<feature type="transmembrane region" description="Helical" evidence="8">
    <location>
        <begin position="186"/>
        <end position="205"/>
    </location>
</feature>
<dbReference type="SUPFAM" id="SSF160240">
    <property type="entry name" value="Cation efflux protein cytoplasmic domain-like"/>
    <property type="match status" value="1"/>
</dbReference>
<feature type="domain" description="Cation efflux protein cytoplasmic" evidence="10">
    <location>
        <begin position="217"/>
        <end position="290"/>
    </location>
</feature>
<dbReference type="STRING" id="558173.CDOO_06350"/>
<dbReference type="GO" id="GO:0005385">
    <property type="term" value="F:zinc ion transmembrane transporter activity"/>
    <property type="evidence" value="ECO:0007669"/>
    <property type="project" value="TreeGrafter"/>
</dbReference>
<keyword evidence="6" id="KW-0406">Ion transport</keyword>
<feature type="domain" description="Cation efflux protein transmembrane" evidence="9">
    <location>
        <begin position="19"/>
        <end position="212"/>
    </location>
</feature>
<dbReference type="InterPro" id="IPR050681">
    <property type="entry name" value="CDF/SLC30A"/>
</dbReference>
<protein>
    <submittedName>
        <fullName evidence="11">Cobalt-zinc-cadmium resistance protein</fullName>
    </submittedName>
</protein>
<dbReference type="EMBL" id="CP006764">
    <property type="protein sequence ID" value="AIT60919.1"/>
    <property type="molecule type" value="Genomic_DNA"/>
</dbReference>
<feature type="transmembrane region" description="Helical" evidence="8">
    <location>
        <begin position="155"/>
        <end position="180"/>
    </location>
</feature>
<evidence type="ECO:0000313" key="11">
    <source>
        <dbReference type="EMBL" id="AIT60919.1"/>
    </source>
</evidence>
<evidence type="ECO:0000256" key="8">
    <source>
        <dbReference type="SAM" id="Phobius"/>
    </source>
</evidence>
<evidence type="ECO:0000256" key="2">
    <source>
        <dbReference type="ARBA" id="ARBA00008873"/>
    </source>
</evidence>
<dbReference type="RefSeq" id="WP_018022565.1">
    <property type="nucleotide sequence ID" value="NZ_AQUX01000009.1"/>
</dbReference>
<dbReference type="OrthoDB" id="9809646at2"/>
<evidence type="ECO:0000313" key="12">
    <source>
        <dbReference type="Proteomes" id="UP000029914"/>
    </source>
</evidence>
<evidence type="ECO:0000259" key="10">
    <source>
        <dbReference type="Pfam" id="PF16916"/>
    </source>
</evidence>
<evidence type="ECO:0000256" key="1">
    <source>
        <dbReference type="ARBA" id="ARBA00004141"/>
    </source>
</evidence>
<evidence type="ECO:0000256" key="6">
    <source>
        <dbReference type="ARBA" id="ARBA00023065"/>
    </source>
</evidence>
<feature type="transmembrane region" description="Helical" evidence="8">
    <location>
        <begin position="123"/>
        <end position="143"/>
    </location>
</feature>
<dbReference type="AlphaFoldDB" id="A0A097IFL7"/>
<keyword evidence="5 8" id="KW-1133">Transmembrane helix</keyword>
<dbReference type="Pfam" id="PF01545">
    <property type="entry name" value="Cation_efflux"/>
    <property type="match status" value="1"/>
</dbReference>
<dbReference type="SUPFAM" id="SSF161111">
    <property type="entry name" value="Cation efflux protein transmembrane domain-like"/>
    <property type="match status" value="1"/>
</dbReference>
<keyword evidence="4 8" id="KW-0812">Transmembrane</keyword>
<dbReference type="HOGENOM" id="CLU_013430_0_0_11"/>
<dbReference type="InterPro" id="IPR002524">
    <property type="entry name" value="Cation_efflux"/>
</dbReference>
<dbReference type="PANTHER" id="PTHR11562">
    <property type="entry name" value="CATION EFFLUX PROTEIN/ ZINC TRANSPORTER"/>
    <property type="match status" value="1"/>
</dbReference>
<dbReference type="KEGG" id="cdo:CDOO_06350"/>
<feature type="transmembrane region" description="Helical" evidence="8">
    <location>
        <begin position="20"/>
        <end position="44"/>
    </location>
</feature>
<proteinExistence type="inferred from homology"/>
<evidence type="ECO:0000256" key="5">
    <source>
        <dbReference type="ARBA" id="ARBA00022989"/>
    </source>
</evidence>
<dbReference type="NCBIfam" id="TIGR01297">
    <property type="entry name" value="CDF"/>
    <property type="match status" value="1"/>
</dbReference>
<dbReference type="InterPro" id="IPR036837">
    <property type="entry name" value="Cation_efflux_CTD_sf"/>
</dbReference>
<comment type="subcellular location">
    <subcellularLocation>
        <location evidence="1">Membrane</location>
        <topology evidence="1">Multi-pass membrane protein</topology>
    </subcellularLocation>
</comment>
<dbReference type="eggNOG" id="COG1230">
    <property type="taxonomic scope" value="Bacteria"/>
</dbReference>
<keyword evidence="7 8" id="KW-0472">Membrane</keyword>
<dbReference type="PANTHER" id="PTHR11562:SF17">
    <property type="entry name" value="RE54080P-RELATED"/>
    <property type="match status" value="1"/>
</dbReference>
<evidence type="ECO:0000259" key="9">
    <source>
        <dbReference type="Pfam" id="PF01545"/>
    </source>
</evidence>
<name>A0A097IFL7_9CORY</name>
<sequence>MSDHHGHDHSVADTPLRPLLAALAITVGIFLAQLIGAVLSGSLALMSDSMHMLSDSTALILAAVAALIGRRAATERATFGHRRVEVIAALVNAVAVIAVTAWIAVQAVVRISSPGHTEIDSRLMFVVAVVGLCANAASAAILWRHQESSLNVRAAFLHVITDLLGSVFVIVAAGVIHVTGWTGADAVASLVIAAMVLPRAVRLLWDSSEVLLERAPRSVDTGAVSAALLRVDGVGEIHDLHIWSTDGTTPLATCHVVVDRRYGPEAAVLDRVQAMLSEHGIHHSTIQIEEPGHHAHEHYCH</sequence>
<dbReference type="InterPro" id="IPR058533">
    <property type="entry name" value="Cation_efflux_TM"/>
</dbReference>
<organism evidence="11 12">
    <name type="scientific">Corynebacterium doosanense CAU 212 = DSM 45436</name>
    <dbReference type="NCBI Taxonomy" id="558173"/>
    <lineage>
        <taxon>Bacteria</taxon>
        <taxon>Bacillati</taxon>
        <taxon>Actinomycetota</taxon>
        <taxon>Actinomycetes</taxon>
        <taxon>Mycobacteriales</taxon>
        <taxon>Corynebacteriaceae</taxon>
        <taxon>Corynebacterium</taxon>
    </lineage>
</organism>
<keyword evidence="12" id="KW-1185">Reference proteome</keyword>
<dbReference type="GO" id="GO:0005886">
    <property type="term" value="C:plasma membrane"/>
    <property type="evidence" value="ECO:0007669"/>
    <property type="project" value="TreeGrafter"/>
</dbReference>